<sequence>MVSLVNEEIIIRLNMNSHKLSHNTDKTDRIIEGNFRKSYYGLLNVVYIEREYNLIIIEGLIRLISRSKELWIFLYLFSFRFPTFFLLIEFLMSFIFRLITIFVFFFFHTDFFQQT</sequence>
<keyword evidence="1" id="KW-0812">Transmembrane</keyword>
<evidence type="ECO:0000313" key="2">
    <source>
        <dbReference type="EMBL" id="CAG6644087.1"/>
    </source>
</evidence>
<accession>A0A8D8W1Y1</accession>
<proteinExistence type="predicted"/>
<name>A0A8D8W1Y1_9HEMI</name>
<feature type="transmembrane region" description="Helical" evidence="1">
    <location>
        <begin position="94"/>
        <end position="112"/>
    </location>
</feature>
<dbReference type="AlphaFoldDB" id="A0A8D8W1Y1"/>
<dbReference type="EMBL" id="HBUF01130614">
    <property type="protein sequence ID" value="CAG6644087.1"/>
    <property type="molecule type" value="Transcribed_RNA"/>
</dbReference>
<protein>
    <submittedName>
        <fullName evidence="2">Uncharacterized protein</fullName>
    </submittedName>
</protein>
<reference evidence="2" key="1">
    <citation type="submission" date="2021-05" db="EMBL/GenBank/DDBJ databases">
        <authorList>
            <person name="Alioto T."/>
            <person name="Alioto T."/>
            <person name="Gomez Garrido J."/>
        </authorList>
    </citation>
    <scope>NUCLEOTIDE SEQUENCE</scope>
</reference>
<keyword evidence="1" id="KW-1133">Transmembrane helix</keyword>
<organism evidence="2">
    <name type="scientific">Cacopsylla melanoneura</name>
    <dbReference type="NCBI Taxonomy" id="428564"/>
    <lineage>
        <taxon>Eukaryota</taxon>
        <taxon>Metazoa</taxon>
        <taxon>Ecdysozoa</taxon>
        <taxon>Arthropoda</taxon>
        <taxon>Hexapoda</taxon>
        <taxon>Insecta</taxon>
        <taxon>Pterygota</taxon>
        <taxon>Neoptera</taxon>
        <taxon>Paraneoptera</taxon>
        <taxon>Hemiptera</taxon>
        <taxon>Sternorrhyncha</taxon>
        <taxon>Psylloidea</taxon>
        <taxon>Psyllidae</taxon>
        <taxon>Psyllinae</taxon>
        <taxon>Cacopsylla</taxon>
    </lineage>
</organism>
<evidence type="ECO:0000256" key="1">
    <source>
        <dbReference type="SAM" id="Phobius"/>
    </source>
</evidence>
<keyword evidence="1" id="KW-0472">Membrane</keyword>